<dbReference type="GO" id="GO:0005540">
    <property type="term" value="F:hyaluronic acid binding"/>
    <property type="evidence" value="ECO:0007669"/>
    <property type="project" value="InterPro"/>
</dbReference>
<dbReference type="InterPro" id="IPR035976">
    <property type="entry name" value="Sushi/SCR/CCP_sf"/>
</dbReference>
<feature type="disulfide bond" evidence="10">
    <location>
        <begin position="1066"/>
        <end position="1109"/>
    </location>
</feature>
<evidence type="ECO:0000313" key="19">
    <source>
        <dbReference type="EMBL" id="TWW79796.1"/>
    </source>
</evidence>
<dbReference type="InterPro" id="IPR003599">
    <property type="entry name" value="Ig_sub"/>
</dbReference>
<dbReference type="InterPro" id="IPR016186">
    <property type="entry name" value="C-type_lectin-like/link_sf"/>
</dbReference>
<dbReference type="PROSITE" id="PS50923">
    <property type="entry name" value="SUSHI"/>
    <property type="match status" value="1"/>
</dbReference>
<feature type="signal peptide" evidence="13">
    <location>
        <begin position="1"/>
        <end position="22"/>
    </location>
</feature>
<dbReference type="Gene3D" id="2.10.25.10">
    <property type="entry name" value="Laminin"/>
    <property type="match status" value="1"/>
</dbReference>
<dbReference type="CDD" id="cd00054">
    <property type="entry name" value="EGF_CA"/>
    <property type="match status" value="1"/>
</dbReference>
<dbReference type="InterPro" id="IPR016187">
    <property type="entry name" value="CTDL_fold"/>
</dbReference>
<dbReference type="SMART" id="SM00034">
    <property type="entry name" value="CLECT"/>
    <property type="match status" value="1"/>
</dbReference>
<feature type="domain" description="Link" evidence="18">
    <location>
        <begin position="166"/>
        <end position="261"/>
    </location>
</feature>
<dbReference type="Pfam" id="PF07686">
    <property type="entry name" value="V-set"/>
    <property type="match status" value="1"/>
</dbReference>
<dbReference type="FunFam" id="3.10.100.10:FF:000011">
    <property type="entry name" value="Aggrecan core protein"/>
    <property type="match status" value="1"/>
</dbReference>
<evidence type="ECO:0000256" key="1">
    <source>
        <dbReference type="ARBA" id="ARBA00004613"/>
    </source>
</evidence>
<dbReference type="PANTHER" id="PTHR22804:SF41">
    <property type="entry name" value="BREVICAN CORE PROTEIN"/>
    <property type="match status" value="1"/>
</dbReference>
<feature type="region of interest" description="Disordered" evidence="12">
    <location>
        <begin position="766"/>
        <end position="868"/>
    </location>
</feature>
<dbReference type="GO" id="GO:0072534">
    <property type="term" value="C:perineuronal net"/>
    <property type="evidence" value="ECO:0007669"/>
    <property type="project" value="TreeGrafter"/>
</dbReference>
<dbReference type="Gene3D" id="3.10.100.10">
    <property type="entry name" value="Mannose-Binding Protein A, subunit A"/>
    <property type="match status" value="3"/>
</dbReference>
<proteinExistence type="predicted"/>
<dbReference type="PROSITE" id="PS50041">
    <property type="entry name" value="C_TYPE_LECTIN_2"/>
    <property type="match status" value="1"/>
</dbReference>
<dbReference type="PROSITE" id="PS50835">
    <property type="entry name" value="IG_LIKE"/>
    <property type="match status" value="1"/>
</dbReference>
<feature type="compositionally biased region" description="Acidic residues" evidence="12">
    <location>
        <begin position="796"/>
        <end position="817"/>
    </location>
</feature>
<dbReference type="AlphaFoldDB" id="A0A5C6PLK9"/>
<dbReference type="PROSITE" id="PS00022">
    <property type="entry name" value="EGF_1"/>
    <property type="match status" value="1"/>
</dbReference>
<keyword evidence="8" id="KW-0393">Immunoglobulin domain</keyword>
<evidence type="ECO:0000256" key="9">
    <source>
        <dbReference type="PROSITE-ProRule" id="PRU00076"/>
    </source>
</evidence>
<comment type="subcellular location">
    <subcellularLocation>
        <location evidence="1">Secreted</location>
    </subcellularLocation>
</comment>
<feature type="domain" description="Ig-like" evidence="16">
    <location>
        <begin position="44"/>
        <end position="162"/>
    </location>
</feature>
<keyword evidence="4" id="KW-0677">Repeat</keyword>
<evidence type="ECO:0000259" key="14">
    <source>
        <dbReference type="PROSITE" id="PS50026"/>
    </source>
</evidence>
<dbReference type="CDD" id="cd03520">
    <property type="entry name" value="Link_domain_CSPGs_modules_2_4"/>
    <property type="match status" value="1"/>
</dbReference>
<feature type="disulfide bond" evidence="11">
    <location>
        <begin position="310"/>
        <end position="331"/>
    </location>
</feature>
<evidence type="ECO:0000313" key="20">
    <source>
        <dbReference type="Proteomes" id="UP000324091"/>
    </source>
</evidence>
<dbReference type="SUPFAM" id="SSF56436">
    <property type="entry name" value="C-type lectin-like"/>
    <property type="match status" value="3"/>
</dbReference>
<evidence type="ECO:0000256" key="5">
    <source>
        <dbReference type="ARBA" id="ARBA00022974"/>
    </source>
</evidence>
<dbReference type="InterPro" id="IPR050691">
    <property type="entry name" value="Hyaluronan_bind_Proteoglycan"/>
</dbReference>
<dbReference type="Pfam" id="PF00059">
    <property type="entry name" value="Lectin_C"/>
    <property type="match status" value="1"/>
</dbReference>
<evidence type="ECO:0000256" key="10">
    <source>
        <dbReference type="PROSITE-ProRule" id="PRU00302"/>
    </source>
</evidence>
<comment type="caution">
    <text evidence="19">The sequence shown here is derived from an EMBL/GenBank/DDBJ whole genome shotgun (WGS) entry which is preliminary data.</text>
</comment>
<keyword evidence="7" id="KW-0325">Glycoprotein</keyword>
<dbReference type="SMART" id="SM00445">
    <property type="entry name" value="LINK"/>
    <property type="match status" value="2"/>
</dbReference>
<dbReference type="SMART" id="SM00406">
    <property type="entry name" value="IGv"/>
    <property type="match status" value="1"/>
</dbReference>
<dbReference type="Pfam" id="PF00008">
    <property type="entry name" value="EGF"/>
    <property type="match status" value="1"/>
</dbReference>
<evidence type="ECO:0000256" key="11">
    <source>
        <dbReference type="PROSITE-ProRule" id="PRU00323"/>
    </source>
</evidence>
<feature type="compositionally biased region" description="Polar residues" evidence="12">
    <location>
        <begin position="573"/>
        <end position="586"/>
    </location>
</feature>
<dbReference type="FunFam" id="3.10.100.10:FF:000003">
    <property type="entry name" value="Versican core protein"/>
    <property type="match status" value="1"/>
</dbReference>
<evidence type="ECO:0000256" key="6">
    <source>
        <dbReference type="ARBA" id="ARBA00023157"/>
    </source>
</evidence>
<dbReference type="InterPro" id="IPR000742">
    <property type="entry name" value="EGF"/>
</dbReference>
<dbReference type="PANTHER" id="PTHR22804">
    <property type="entry name" value="AGGRECAN/VERSICAN PROTEOGLYCAN"/>
    <property type="match status" value="1"/>
</dbReference>
<dbReference type="PRINTS" id="PR01265">
    <property type="entry name" value="LINKMODULE"/>
</dbReference>
<dbReference type="SMART" id="SM00032">
    <property type="entry name" value="CCP"/>
    <property type="match status" value="1"/>
</dbReference>
<evidence type="ECO:0000256" key="13">
    <source>
        <dbReference type="SAM" id="SignalP"/>
    </source>
</evidence>
<name>A0A5C6PLK9_9TELE</name>
<dbReference type="SMART" id="SM00181">
    <property type="entry name" value="EGF"/>
    <property type="match status" value="1"/>
</dbReference>
<dbReference type="PROSITE" id="PS01241">
    <property type="entry name" value="LINK_1"/>
    <property type="match status" value="1"/>
</dbReference>
<dbReference type="GO" id="GO:0002052">
    <property type="term" value="P:positive regulation of neuroblast proliferation"/>
    <property type="evidence" value="ECO:0007669"/>
    <property type="project" value="TreeGrafter"/>
</dbReference>
<dbReference type="SUPFAM" id="SSF48726">
    <property type="entry name" value="Immunoglobulin"/>
    <property type="match status" value="1"/>
</dbReference>
<dbReference type="InterPro" id="IPR007110">
    <property type="entry name" value="Ig-like_dom"/>
</dbReference>
<reference evidence="19 20" key="1">
    <citation type="submission" date="2019-04" db="EMBL/GenBank/DDBJ databases">
        <title>Chromosome genome assembly for Takifugu flavidus.</title>
        <authorList>
            <person name="Xiao S."/>
        </authorList>
    </citation>
    <scope>NUCLEOTIDE SEQUENCE [LARGE SCALE GENOMIC DNA]</scope>
    <source>
        <strain evidence="19">HTHZ2018</strain>
        <tissue evidence="19">Muscle</tissue>
    </source>
</reference>
<keyword evidence="9" id="KW-0245">EGF-like domain</keyword>
<comment type="caution">
    <text evidence="9">Lacks conserved residue(s) required for the propagation of feature annotation.</text>
</comment>
<dbReference type="GO" id="GO:0007155">
    <property type="term" value="P:cell adhesion"/>
    <property type="evidence" value="ECO:0007669"/>
    <property type="project" value="InterPro"/>
</dbReference>
<feature type="region of interest" description="Disordered" evidence="12">
    <location>
        <begin position="557"/>
        <end position="603"/>
    </location>
</feature>
<feature type="domain" description="Sushi" evidence="17">
    <location>
        <begin position="1064"/>
        <end position="1124"/>
    </location>
</feature>
<dbReference type="GO" id="GO:0007417">
    <property type="term" value="P:central nervous system development"/>
    <property type="evidence" value="ECO:0007669"/>
    <property type="project" value="TreeGrafter"/>
</dbReference>
<feature type="compositionally biased region" description="Polar residues" evidence="12">
    <location>
        <begin position="592"/>
        <end position="601"/>
    </location>
</feature>
<dbReference type="GO" id="GO:0005615">
    <property type="term" value="C:extracellular space"/>
    <property type="evidence" value="ECO:0007669"/>
    <property type="project" value="TreeGrafter"/>
</dbReference>
<dbReference type="PROSITE" id="PS01186">
    <property type="entry name" value="EGF_2"/>
    <property type="match status" value="1"/>
</dbReference>
<evidence type="ECO:0000256" key="8">
    <source>
        <dbReference type="ARBA" id="ARBA00023319"/>
    </source>
</evidence>
<dbReference type="InterPro" id="IPR001304">
    <property type="entry name" value="C-type_lectin-like"/>
</dbReference>
<dbReference type="PROSITE" id="PS00615">
    <property type="entry name" value="C_TYPE_LECTIN_1"/>
    <property type="match status" value="1"/>
</dbReference>
<dbReference type="GO" id="GO:0010001">
    <property type="term" value="P:glial cell differentiation"/>
    <property type="evidence" value="ECO:0007669"/>
    <property type="project" value="TreeGrafter"/>
</dbReference>
<dbReference type="PROSITE" id="PS50963">
    <property type="entry name" value="LINK_2"/>
    <property type="match status" value="2"/>
</dbReference>
<protein>
    <submittedName>
        <fullName evidence="19">Brevican core protein</fullName>
    </submittedName>
</protein>
<gene>
    <name evidence="19" type="ORF">D4764_10G0008260</name>
</gene>
<keyword evidence="20" id="KW-1185">Reference proteome</keyword>
<feature type="disulfide bond" evidence="11">
    <location>
        <begin position="212"/>
        <end position="233"/>
    </location>
</feature>
<organism evidence="19 20">
    <name type="scientific">Takifugu flavidus</name>
    <name type="common">sansaifugu</name>
    <dbReference type="NCBI Taxonomy" id="433684"/>
    <lineage>
        <taxon>Eukaryota</taxon>
        <taxon>Metazoa</taxon>
        <taxon>Chordata</taxon>
        <taxon>Craniata</taxon>
        <taxon>Vertebrata</taxon>
        <taxon>Euteleostomi</taxon>
        <taxon>Actinopterygii</taxon>
        <taxon>Neopterygii</taxon>
        <taxon>Teleostei</taxon>
        <taxon>Neoteleostei</taxon>
        <taxon>Acanthomorphata</taxon>
        <taxon>Eupercaria</taxon>
        <taxon>Tetraodontiformes</taxon>
        <taxon>Tetradontoidea</taxon>
        <taxon>Tetraodontidae</taxon>
        <taxon>Takifugu</taxon>
    </lineage>
</organism>
<feature type="region of interest" description="Disordered" evidence="12">
    <location>
        <begin position="615"/>
        <end position="651"/>
    </location>
</feature>
<dbReference type="SUPFAM" id="SSF57535">
    <property type="entry name" value="Complement control module/SCR domain"/>
    <property type="match status" value="1"/>
</dbReference>
<dbReference type="FunFam" id="2.10.70.10:FF:000003">
    <property type="entry name" value="Versican core protein"/>
    <property type="match status" value="1"/>
</dbReference>
<keyword evidence="10" id="KW-0768">Sushi</keyword>
<accession>A0A5C6PLK9</accession>
<evidence type="ECO:0000256" key="12">
    <source>
        <dbReference type="SAM" id="MobiDB-lite"/>
    </source>
</evidence>
<dbReference type="CDD" id="cd00033">
    <property type="entry name" value="CCP"/>
    <property type="match status" value="1"/>
</dbReference>
<feature type="domain" description="C-type lectin" evidence="15">
    <location>
        <begin position="946"/>
        <end position="1060"/>
    </location>
</feature>
<dbReference type="Pfam" id="PF00193">
    <property type="entry name" value="Xlink"/>
    <property type="match status" value="2"/>
</dbReference>
<feature type="domain" description="EGF-like" evidence="14">
    <location>
        <begin position="898"/>
        <end position="933"/>
    </location>
</feature>
<sequence length="1152" mass="124171">MIRWDVPARLFALCLITLPSWSTSSPDSDCLSSDDSKLLQVTIPTSPPVAAVLGGNLTLPCLVSLTHPPPAPFTNGRQAALSLPRVKWSVVINNEETEILVARGDRVQVSEAYRGRAALLHYTHSPADLTLHLESLRRSDGGVYRCAVQQGLEGDDDTMLVKVKGVVFHHRDAAGRYAFSFQGARAACEAIGAQMASPEQLLAAYNSGYQHCDAGWLSDGSVRYPIHMPREGCFGDMDGFPGVRNYGLLEPDKLYDVYCYVDEINGEVLHGSAPQGLTFWEANSFCQSHGAELAAAAQLYAAWNDGLDLCSPGWLADGSVRYPIVTPRERCGGGEPGVRTVYRHSNQTGFPEDHTRHDVYCFQSDNGPHSEVPLHVLNTEPDGVDQDMVANTDPAEETTSSEVVPKGGEMLYWGQTSSPLMQGFLTTTLHSNEELASMRDLLVPPSSEHEERMSSHTSEETEKVIYPVFNRPAPEEDNREAAVLPPTLPVTEDAVTAGGATDAPTLETVESPSDSHVSKGLDMCPEEGVVPEEHTPGLEHVNCSCLDNVSAVTTEGADIHSTTTVPPSQSSSYLQESTEGRTNQDSVGLDTSEVTTVSDSGESGIKVPGVKCCHSLFPEKSSEPKPGDPPEHSGHAAEDTDHSGSGTGGSSVQDLLLLVKYSVSITLPTPSGESGMESPQDINFIAGHNTSIPEEDSLEASGEEPNVFVSTMLNMTHNDVEHGSTEGSGGSSGDGWTEGTDLTLSTLKNEAVSSGVTMTMSPHQTFTASSIQPSSSPVAQEATSDGKSSSSPAITEEQEEQEEPEVQVEQEVTEEQEVSSIRISGQKPEESGATGSGESSGCAPGQEEPTSSIEATHVGESVTDPSSCDLRGEEVQTAMAASLPAAKVSDVRLGDVSVADLCVVNPCMNGGTCVDGGTVVCVCLPGYGGDFCQTDLEVCELGWDKFQGFCYRHFSSRQSWDAAEQHCRTCGGHLLSVMTPEEQEHINEKYREYQWIGLNDRTIEGDFRWSDGNPLLYENWHKGQPDSYFLSGEDCAVMVWHDGGQWSDVPCNYHLSYTCKKGVSSCGDPPDVPHAKLFGKKRLRYETDTLVRYYCEDGFVQTLRPVVRCLPSGQWEQPLITCSPMDKASATSLPDQNKTVLEDVQNAVTEET</sequence>
<feature type="disulfide bond" evidence="9">
    <location>
        <begin position="923"/>
        <end position="932"/>
    </location>
</feature>
<keyword evidence="2" id="KW-0964">Secreted</keyword>
<dbReference type="Gene3D" id="2.60.40.10">
    <property type="entry name" value="Immunoglobulins"/>
    <property type="match status" value="1"/>
</dbReference>
<feature type="compositionally biased region" description="Basic and acidic residues" evidence="12">
    <location>
        <begin position="620"/>
        <end position="642"/>
    </location>
</feature>
<dbReference type="GO" id="GO:0045202">
    <property type="term" value="C:synapse"/>
    <property type="evidence" value="ECO:0007669"/>
    <property type="project" value="TreeGrafter"/>
</dbReference>
<keyword evidence="5" id="KW-0654">Proteoglycan</keyword>
<dbReference type="InterPro" id="IPR000538">
    <property type="entry name" value="Link_dom"/>
</dbReference>
<feature type="compositionally biased region" description="Low complexity" evidence="12">
    <location>
        <begin position="831"/>
        <end position="841"/>
    </location>
</feature>
<dbReference type="InterPro" id="IPR036179">
    <property type="entry name" value="Ig-like_dom_sf"/>
</dbReference>
<dbReference type="EMBL" id="RHFK02000002">
    <property type="protein sequence ID" value="TWW79796.1"/>
    <property type="molecule type" value="Genomic_DNA"/>
</dbReference>
<feature type="chain" id="PRO_5022962273" evidence="13">
    <location>
        <begin position="23"/>
        <end position="1152"/>
    </location>
</feature>
<feature type="compositionally biased region" description="Polar residues" evidence="12">
    <location>
        <begin position="766"/>
        <end position="793"/>
    </location>
</feature>
<keyword evidence="6 9" id="KW-1015">Disulfide bond</keyword>
<evidence type="ECO:0000256" key="2">
    <source>
        <dbReference type="ARBA" id="ARBA00022525"/>
    </source>
</evidence>
<dbReference type="FunFam" id="3.10.100.10:FF:000002">
    <property type="entry name" value="Hyaluronan proteoglycan link protein 1"/>
    <property type="match status" value="1"/>
</dbReference>
<dbReference type="PROSITE" id="PS50026">
    <property type="entry name" value="EGF_3"/>
    <property type="match status" value="1"/>
</dbReference>
<evidence type="ECO:0000259" key="16">
    <source>
        <dbReference type="PROSITE" id="PS50835"/>
    </source>
</evidence>
<evidence type="ECO:0000256" key="7">
    <source>
        <dbReference type="ARBA" id="ARBA00023180"/>
    </source>
</evidence>
<keyword evidence="3 13" id="KW-0732">Signal</keyword>
<evidence type="ECO:0000259" key="17">
    <source>
        <dbReference type="PROSITE" id="PS50923"/>
    </source>
</evidence>
<dbReference type="Proteomes" id="UP000324091">
    <property type="component" value="Chromosome 10"/>
</dbReference>
<feature type="compositionally biased region" description="Low complexity" evidence="12">
    <location>
        <begin position="561"/>
        <end position="572"/>
    </location>
</feature>
<dbReference type="Pfam" id="PF00084">
    <property type="entry name" value="Sushi"/>
    <property type="match status" value="1"/>
</dbReference>
<dbReference type="SMART" id="SM00409">
    <property type="entry name" value="IG"/>
    <property type="match status" value="1"/>
</dbReference>
<evidence type="ECO:0000259" key="15">
    <source>
        <dbReference type="PROSITE" id="PS50041"/>
    </source>
</evidence>
<dbReference type="Gene3D" id="2.10.70.10">
    <property type="entry name" value="Complement Module, domain 1"/>
    <property type="match status" value="1"/>
</dbReference>
<dbReference type="CDD" id="cd03517">
    <property type="entry name" value="Link_domain_CSPGs_modules_1_3"/>
    <property type="match status" value="1"/>
</dbReference>
<dbReference type="InterPro" id="IPR013783">
    <property type="entry name" value="Ig-like_fold"/>
</dbReference>
<feature type="region of interest" description="Disordered" evidence="12">
    <location>
        <begin position="718"/>
        <end position="741"/>
    </location>
</feature>
<evidence type="ECO:0000256" key="3">
    <source>
        <dbReference type="ARBA" id="ARBA00022729"/>
    </source>
</evidence>
<dbReference type="GO" id="GO:0001501">
    <property type="term" value="P:skeletal system development"/>
    <property type="evidence" value="ECO:0007669"/>
    <property type="project" value="TreeGrafter"/>
</dbReference>
<feature type="disulfide bond" evidence="10">
    <location>
        <begin position="1095"/>
        <end position="1122"/>
    </location>
</feature>
<feature type="domain" description="Link" evidence="18">
    <location>
        <begin position="264"/>
        <end position="363"/>
    </location>
</feature>
<dbReference type="InterPro" id="IPR013106">
    <property type="entry name" value="Ig_V-set"/>
</dbReference>
<dbReference type="InterPro" id="IPR000436">
    <property type="entry name" value="Sushi_SCR_CCP_dom"/>
</dbReference>
<dbReference type="InterPro" id="IPR018378">
    <property type="entry name" value="C-type_lectin_CS"/>
</dbReference>
<evidence type="ECO:0000256" key="4">
    <source>
        <dbReference type="ARBA" id="ARBA00022737"/>
    </source>
</evidence>
<evidence type="ECO:0000259" key="18">
    <source>
        <dbReference type="PROSITE" id="PS50963"/>
    </source>
</evidence>